<evidence type="ECO:0000313" key="4">
    <source>
        <dbReference type="Proteomes" id="UP001627154"/>
    </source>
</evidence>
<dbReference type="Proteomes" id="UP001627154">
    <property type="component" value="Unassembled WGS sequence"/>
</dbReference>
<feature type="compositionally biased region" description="Basic and acidic residues" evidence="1">
    <location>
        <begin position="640"/>
        <end position="668"/>
    </location>
</feature>
<keyword evidence="2" id="KW-0472">Membrane</keyword>
<evidence type="ECO:0000256" key="1">
    <source>
        <dbReference type="SAM" id="MobiDB-lite"/>
    </source>
</evidence>
<feature type="compositionally biased region" description="Basic residues" evidence="1">
    <location>
        <begin position="714"/>
        <end position="734"/>
    </location>
</feature>
<sequence length="804" mass="92054">MVFGHWNNYDLSLLSHGYSSLFLFNSIGSTCAFSSQYQRYVRILKVNETILTKRNFPVGTVLINVNLEHELALVLEVFYKSIYWNNEASVLVVNSNLTMGCFEASKSLRLAWGYNILKAYYLCPDLDGNSLIYTYNPFSSLATKSWNIIRVSNNETNNRWTLFSNKIIANETDVECYFDKTTNLDQYEVVVSVDVENPTLFTTGSSRVEEVLEVYPMIISMILSHIKANHTLLVYPIMTKYDKDKKPQGTFKAVVDGEVDIDARLKAITDQWKMQTNVVRGSHLLIVSRKVEVSGTKKFASALSMQIIVILVFAFGMFVAVSRLLLKLSWSNIYFEFIRTFTNAMQDHAFDKSTYFSERIVMIILILLTSGSSTYLLTLLSALNTVPDFEPIVETPRDLQHYPNMKLYAFASLPQELSDLVVSKIYQFDDLLDCVDKIKKNDHRVCICGFMMLGKCGIVETNLIHISRPVTTTRTSVSFQVRPDWPLLPKANWIIRRLFDSGIIMQYVKMCHKLPDPNDEDADPTSNDDLHFSFLLLLGGCFMELNNAAAALSWWLRLRQEPRMTPPVADEGTETKYYFGNQQEAAAAGRMGRNLDPIGGGNLVRRNLDSIGGGNLLRSVQQTPSRFARSMTEPTGGRGILRERHLSGRTEAAERQSGEAALRRDRPQRLQHVQAQHRRDRSDGLQRLQAQPRRDRPHGLQRVQAQLRRDRSGRLRRIRRQAQHRRDRSGRLRRLQSQAQLRRDRPQRRARFRQEVCPEEQQSQQQQAPSLKSSDDGNKISSNSFLPPINAVYIQTNLSRDAYT</sequence>
<evidence type="ECO:0000313" key="3">
    <source>
        <dbReference type="EMBL" id="KAL3393573.1"/>
    </source>
</evidence>
<evidence type="ECO:0008006" key="5">
    <source>
        <dbReference type="Google" id="ProtNLM"/>
    </source>
</evidence>
<protein>
    <recommendedName>
        <fullName evidence="5">Ionotropic glutamate receptor C-terminal domain-containing protein</fullName>
    </recommendedName>
</protein>
<dbReference type="EMBL" id="JBJJXI010000096">
    <property type="protein sequence ID" value="KAL3393573.1"/>
    <property type="molecule type" value="Genomic_DNA"/>
</dbReference>
<feature type="transmembrane region" description="Helical" evidence="2">
    <location>
        <begin position="360"/>
        <end position="383"/>
    </location>
</feature>
<name>A0ABD2WL26_9HYME</name>
<accession>A0ABD2WL26</accession>
<organism evidence="3 4">
    <name type="scientific">Trichogramma kaykai</name>
    <dbReference type="NCBI Taxonomy" id="54128"/>
    <lineage>
        <taxon>Eukaryota</taxon>
        <taxon>Metazoa</taxon>
        <taxon>Ecdysozoa</taxon>
        <taxon>Arthropoda</taxon>
        <taxon>Hexapoda</taxon>
        <taxon>Insecta</taxon>
        <taxon>Pterygota</taxon>
        <taxon>Neoptera</taxon>
        <taxon>Endopterygota</taxon>
        <taxon>Hymenoptera</taxon>
        <taxon>Apocrita</taxon>
        <taxon>Proctotrupomorpha</taxon>
        <taxon>Chalcidoidea</taxon>
        <taxon>Trichogrammatidae</taxon>
        <taxon>Trichogramma</taxon>
    </lineage>
</organism>
<proteinExistence type="predicted"/>
<feature type="region of interest" description="Disordered" evidence="1">
    <location>
        <begin position="623"/>
        <end position="785"/>
    </location>
</feature>
<keyword evidence="4" id="KW-1185">Reference proteome</keyword>
<keyword evidence="2" id="KW-1133">Transmembrane helix</keyword>
<dbReference type="AlphaFoldDB" id="A0ABD2WL26"/>
<comment type="caution">
    <text evidence="3">The sequence shown here is derived from an EMBL/GenBank/DDBJ whole genome shotgun (WGS) entry which is preliminary data.</text>
</comment>
<gene>
    <name evidence="3" type="ORF">TKK_011856</name>
</gene>
<reference evidence="3 4" key="1">
    <citation type="journal article" date="2024" name="bioRxiv">
        <title>A reference genome for Trichogramma kaykai: A tiny desert-dwelling parasitoid wasp with competing sex-ratio distorters.</title>
        <authorList>
            <person name="Culotta J."/>
            <person name="Lindsey A.R."/>
        </authorList>
    </citation>
    <scope>NUCLEOTIDE SEQUENCE [LARGE SCALE GENOMIC DNA]</scope>
    <source>
        <strain evidence="3 4">KSX58</strain>
    </source>
</reference>
<keyword evidence="2" id="KW-0812">Transmembrane</keyword>
<feature type="transmembrane region" description="Helical" evidence="2">
    <location>
        <begin position="303"/>
        <end position="326"/>
    </location>
</feature>
<evidence type="ECO:0000256" key="2">
    <source>
        <dbReference type="SAM" id="Phobius"/>
    </source>
</evidence>